<dbReference type="Proteomes" id="UP000192247">
    <property type="component" value="Unassembled WGS sequence"/>
</dbReference>
<organism evidence="1 2">
    <name type="scientific">Tropilaelaps mercedesae</name>
    <dbReference type="NCBI Taxonomy" id="418985"/>
    <lineage>
        <taxon>Eukaryota</taxon>
        <taxon>Metazoa</taxon>
        <taxon>Ecdysozoa</taxon>
        <taxon>Arthropoda</taxon>
        <taxon>Chelicerata</taxon>
        <taxon>Arachnida</taxon>
        <taxon>Acari</taxon>
        <taxon>Parasitiformes</taxon>
        <taxon>Mesostigmata</taxon>
        <taxon>Gamasina</taxon>
        <taxon>Dermanyssoidea</taxon>
        <taxon>Laelapidae</taxon>
        <taxon>Tropilaelaps</taxon>
    </lineage>
</organism>
<protein>
    <submittedName>
        <fullName evidence="1">Uncharacterized protein</fullName>
    </submittedName>
</protein>
<reference evidence="1 2" key="1">
    <citation type="journal article" date="2017" name="Gigascience">
        <title>Draft genome of the honey bee ectoparasitic mite, Tropilaelaps mercedesae, is shaped by the parasitic life history.</title>
        <authorList>
            <person name="Dong X."/>
            <person name="Armstrong S.D."/>
            <person name="Xia D."/>
            <person name="Makepeace B.L."/>
            <person name="Darby A.C."/>
            <person name="Kadowaki T."/>
        </authorList>
    </citation>
    <scope>NUCLEOTIDE SEQUENCE [LARGE SCALE GENOMIC DNA]</scope>
    <source>
        <strain evidence="1">Wuxi-XJTLU</strain>
    </source>
</reference>
<dbReference type="EMBL" id="MNPL01031272">
    <property type="protein sequence ID" value="OQR66727.1"/>
    <property type="molecule type" value="Genomic_DNA"/>
</dbReference>
<keyword evidence="2" id="KW-1185">Reference proteome</keyword>
<dbReference type="AlphaFoldDB" id="A0A1V9WZX3"/>
<evidence type="ECO:0000313" key="1">
    <source>
        <dbReference type="EMBL" id="OQR66727.1"/>
    </source>
</evidence>
<sequence>MANAVVGLASQGPIGRHHDTHISCPIRRKKGEQMLATAACLSATFEGQRATNGGQYQGNYRLLLAVIVHQPNRKLGRKIV</sequence>
<name>A0A1V9WZX3_9ACAR</name>
<gene>
    <name evidence="1" type="ORF">BIW11_04932</name>
</gene>
<evidence type="ECO:0000313" key="2">
    <source>
        <dbReference type="Proteomes" id="UP000192247"/>
    </source>
</evidence>
<dbReference type="InParanoid" id="A0A1V9WZX3"/>
<accession>A0A1V9WZX3</accession>
<comment type="caution">
    <text evidence="1">The sequence shown here is derived from an EMBL/GenBank/DDBJ whole genome shotgun (WGS) entry which is preliminary data.</text>
</comment>
<proteinExistence type="predicted"/>